<protein>
    <recommendedName>
        <fullName evidence="9">TRAP transporter small permease protein</fullName>
    </recommendedName>
</protein>
<organism evidence="11 12">
    <name type="scientific">Skermanella aerolata</name>
    <dbReference type="NCBI Taxonomy" id="393310"/>
    <lineage>
        <taxon>Bacteria</taxon>
        <taxon>Pseudomonadati</taxon>
        <taxon>Pseudomonadota</taxon>
        <taxon>Alphaproteobacteria</taxon>
        <taxon>Rhodospirillales</taxon>
        <taxon>Azospirillaceae</taxon>
        <taxon>Skermanella</taxon>
    </lineage>
</organism>
<dbReference type="GO" id="GO:0005886">
    <property type="term" value="C:plasma membrane"/>
    <property type="evidence" value="ECO:0007669"/>
    <property type="project" value="UniProtKB-SubCell"/>
</dbReference>
<feature type="transmembrane region" description="Helical" evidence="9">
    <location>
        <begin position="102"/>
        <end position="124"/>
    </location>
</feature>
<dbReference type="PANTHER" id="PTHR35011">
    <property type="entry name" value="2,3-DIKETO-L-GULONATE TRAP TRANSPORTER SMALL PERMEASE PROTEIN YIAM"/>
    <property type="match status" value="1"/>
</dbReference>
<accession>A0A512DNG5</accession>
<gene>
    <name evidence="11" type="ORF">SAE02_21650</name>
</gene>
<dbReference type="AlphaFoldDB" id="A0A512DNG5"/>
<comment type="caution">
    <text evidence="11">The sequence shown here is derived from an EMBL/GenBank/DDBJ whole genome shotgun (WGS) entry which is preliminary data.</text>
</comment>
<dbReference type="GO" id="GO:0022857">
    <property type="term" value="F:transmembrane transporter activity"/>
    <property type="evidence" value="ECO:0007669"/>
    <property type="project" value="UniProtKB-UniRule"/>
</dbReference>
<evidence type="ECO:0000256" key="6">
    <source>
        <dbReference type="ARBA" id="ARBA00022989"/>
    </source>
</evidence>
<evidence type="ECO:0000256" key="7">
    <source>
        <dbReference type="ARBA" id="ARBA00023136"/>
    </source>
</evidence>
<feature type="domain" description="Tripartite ATP-independent periplasmic transporters DctQ component" evidence="10">
    <location>
        <begin position="41"/>
        <end position="163"/>
    </location>
</feature>
<keyword evidence="4 9" id="KW-0997">Cell inner membrane</keyword>
<evidence type="ECO:0000259" key="10">
    <source>
        <dbReference type="Pfam" id="PF04290"/>
    </source>
</evidence>
<reference evidence="11 12" key="1">
    <citation type="submission" date="2019-07" db="EMBL/GenBank/DDBJ databases">
        <title>Whole genome shotgun sequence of Skermanella aerolata NBRC 106429.</title>
        <authorList>
            <person name="Hosoyama A."/>
            <person name="Uohara A."/>
            <person name="Ohji S."/>
            <person name="Ichikawa N."/>
        </authorList>
    </citation>
    <scope>NUCLEOTIDE SEQUENCE [LARGE SCALE GENOMIC DNA]</scope>
    <source>
        <strain evidence="11 12">NBRC 106429</strain>
    </source>
</reference>
<comment type="subcellular location">
    <subcellularLocation>
        <location evidence="1 9">Cell inner membrane</location>
        <topology evidence="1 9">Multi-pass membrane protein</topology>
    </subcellularLocation>
</comment>
<dbReference type="Proteomes" id="UP000321523">
    <property type="component" value="Unassembled WGS sequence"/>
</dbReference>
<dbReference type="InterPro" id="IPR055348">
    <property type="entry name" value="DctQ"/>
</dbReference>
<proteinExistence type="inferred from homology"/>
<evidence type="ECO:0000256" key="1">
    <source>
        <dbReference type="ARBA" id="ARBA00004429"/>
    </source>
</evidence>
<keyword evidence="7 9" id="KW-0472">Membrane</keyword>
<keyword evidence="2 9" id="KW-0813">Transport</keyword>
<feature type="transmembrane region" description="Helical" evidence="9">
    <location>
        <begin position="144"/>
        <end position="161"/>
    </location>
</feature>
<evidence type="ECO:0000313" key="12">
    <source>
        <dbReference type="Proteomes" id="UP000321523"/>
    </source>
</evidence>
<dbReference type="GO" id="GO:0015740">
    <property type="term" value="P:C4-dicarboxylate transport"/>
    <property type="evidence" value="ECO:0007669"/>
    <property type="project" value="TreeGrafter"/>
</dbReference>
<feature type="transmembrane region" description="Helical" evidence="9">
    <location>
        <begin position="59"/>
        <end position="81"/>
    </location>
</feature>
<evidence type="ECO:0000256" key="3">
    <source>
        <dbReference type="ARBA" id="ARBA00022475"/>
    </source>
</evidence>
<evidence type="ECO:0000256" key="4">
    <source>
        <dbReference type="ARBA" id="ARBA00022519"/>
    </source>
</evidence>
<name>A0A512DNG5_9PROT</name>
<comment type="function">
    <text evidence="9">Part of the tripartite ATP-independent periplasmic (TRAP) transport system.</text>
</comment>
<dbReference type="RefSeq" id="WP_052831496.1">
    <property type="nucleotide sequence ID" value="NZ_BJYZ01000008.1"/>
</dbReference>
<dbReference type="PANTHER" id="PTHR35011:SF11">
    <property type="entry name" value="TRAP TRANSPORTER SMALL PERMEASE PROTEIN"/>
    <property type="match status" value="1"/>
</dbReference>
<dbReference type="InterPro" id="IPR007387">
    <property type="entry name" value="TRAP_DctQ"/>
</dbReference>
<keyword evidence="12" id="KW-1185">Reference proteome</keyword>
<comment type="subunit">
    <text evidence="9">The complex comprises the extracytoplasmic solute receptor protein and the two transmembrane proteins.</text>
</comment>
<comment type="similarity">
    <text evidence="8 9">Belongs to the TRAP transporter small permease family.</text>
</comment>
<keyword evidence="6 9" id="KW-1133">Transmembrane helix</keyword>
<evidence type="ECO:0000256" key="9">
    <source>
        <dbReference type="RuleBase" id="RU369079"/>
    </source>
</evidence>
<evidence type="ECO:0000256" key="2">
    <source>
        <dbReference type="ARBA" id="ARBA00022448"/>
    </source>
</evidence>
<evidence type="ECO:0000313" key="11">
    <source>
        <dbReference type="EMBL" id="GEO38017.1"/>
    </source>
</evidence>
<evidence type="ECO:0000256" key="8">
    <source>
        <dbReference type="ARBA" id="ARBA00038436"/>
    </source>
</evidence>
<sequence>MVELADTGKARLAGRGEAGWLTRALANLEETVASAALLVVIGSVCWGVLSRYVTQQPAVWSGEVAAIAFAWVVFLGAAAGFKRGLHVSIDMLVALLPAKARRVLDLAVELLVAAFCVYMVWLGATFTVTNWDNPTSVLRLPSSIVYAAVPVGFALMAVRIVQRGLGLGPRFDRPEDAP</sequence>
<dbReference type="Pfam" id="PF04290">
    <property type="entry name" value="DctQ"/>
    <property type="match status" value="1"/>
</dbReference>
<feature type="transmembrane region" description="Helical" evidence="9">
    <location>
        <begin position="32"/>
        <end position="53"/>
    </location>
</feature>
<keyword evidence="5 9" id="KW-0812">Transmembrane</keyword>
<dbReference type="EMBL" id="BJYZ01000008">
    <property type="protein sequence ID" value="GEO38017.1"/>
    <property type="molecule type" value="Genomic_DNA"/>
</dbReference>
<evidence type="ECO:0000256" key="5">
    <source>
        <dbReference type="ARBA" id="ARBA00022692"/>
    </source>
</evidence>
<keyword evidence="3" id="KW-1003">Cell membrane</keyword>